<evidence type="ECO:0000256" key="2">
    <source>
        <dbReference type="SAM" id="MobiDB-lite"/>
    </source>
</evidence>
<dbReference type="Gene3D" id="3.90.56.10">
    <property type="entry name" value="Monooxygenase component MmoB/DmpM"/>
    <property type="match status" value="1"/>
</dbReference>
<reference evidence="3 4" key="1">
    <citation type="journal article" date="2019" name="Emerg. Microbes Infect.">
        <title>Comprehensive subspecies identification of 175 nontuberculous mycobacteria species based on 7547 genomic profiles.</title>
        <authorList>
            <person name="Matsumoto Y."/>
            <person name="Kinjo T."/>
            <person name="Motooka D."/>
            <person name="Nabeya D."/>
            <person name="Jung N."/>
            <person name="Uechi K."/>
            <person name="Horii T."/>
            <person name="Iida T."/>
            <person name="Fujita J."/>
            <person name="Nakamura S."/>
        </authorList>
    </citation>
    <scope>NUCLEOTIDE SEQUENCE [LARGE SCALE GENOMIC DNA]</scope>
    <source>
        <strain evidence="3 4">JCM 13571</strain>
    </source>
</reference>
<gene>
    <name evidence="3" type="ORF">MHIB_39870</name>
</gene>
<evidence type="ECO:0000313" key="3">
    <source>
        <dbReference type="EMBL" id="BBZ25569.1"/>
    </source>
</evidence>
<dbReference type="AlphaFoldDB" id="A0A7I7X6W8"/>
<proteinExistence type="inferred from homology"/>
<dbReference type="KEGG" id="mhib:MHIB_39870"/>
<dbReference type="RefSeq" id="WP_085136507.1">
    <property type="nucleotide sequence ID" value="NZ_JACKSF010000297.1"/>
</dbReference>
<evidence type="ECO:0000313" key="4">
    <source>
        <dbReference type="Proteomes" id="UP000467260"/>
    </source>
</evidence>
<dbReference type="OrthoDB" id="4774840at2"/>
<accession>A0A7I7X6W8</accession>
<dbReference type="SUPFAM" id="SSF56029">
    <property type="entry name" value="Monooxygenase (hydroxylase) regulatory protein"/>
    <property type="match status" value="1"/>
</dbReference>
<protein>
    <submittedName>
        <fullName evidence="3">Uncharacterized protein</fullName>
    </submittedName>
</protein>
<comment type="similarity">
    <text evidence="1">Belongs to the TmoD/XamoD family.</text>
</comment>
<dbReference type="InterPro" id="IPR003454">
    <property type="entry name" value="MOase_MmoB_DmpM"/>
</dbReference>
<dbReference type="InterPro" id="IPR036889">
    <property type="entry name" value="mOase_MmoB_DmpM_sf"/>
</dbReference>
<feature type="region of interest" description="Disordered" evidence="2">
    <location>
        <begin position="96"/>
        <end position="116"/>
    </location>
</feature>
<dbReference type="Proteomes" id="UP000467260">
    <property type="component" value="Chromosome"/>
</dbReference>
<sequence length="116" mass="12548">MARTTAQPAARGVGASLIKGPETDAIARYLRRTQPTVNVTDRGVYLKADAPDEIIIDLAEVSAEFGRPLEIEDVLIVLASYFGEIDPQRGARPGAGRLVLRADSLSDRSQEDEGIR</sequence>
<dbReference type="GO" id="GO:0004497">
    <property type="term" value="F:monooxygenase activity"/>
    <property type="evidence" value="ECO:0007669"/>
    <property type="project" value="InterPro"/>
</dbReference>
<organism evidence="3 4">
    <name type="scientific">Mycolicibacter hiberniae</name>
    <dbReference type="NCBI Taxonomy" id="29314"/>
    <lineage>
        <taxon>Bacteria</taxon>
        <taxon>Bacillati</taxon>
        <taxon>Actinomycetota</taxon>
        <taxon>Actinomycetes</taxon>
        <taxon>Mycobacteriales</taxon>
        <taxon>Mycobacteriaceae</taxon>
        <taxon>Mycolicibacter</taxon>
    </lineage>
</organism>
<name>A0A7I7X6W8_9MYCO</name>
<dbReference type="EMBL" id="AP022609">
    <property type="protein sequence ID" value="BBZ25569.1"/>
    <property type="molecule type" value="Genomic_DNA"/>
</dbReference>
<feature type="compositionally biased region" description="Basic and acidic residues" evidence="2">
    <location>
        <begin position="104"/>
        <end position="116"/>
    </location>
</feature>
<evidence type="ECO:0000256" key="1">
    <source>
        <dbReference type="ARBA" id="ARBA00006313"/>
    </source>
</evidence>
<keyword evidence="4" id="KW-1185">Reference proteome</keyword>
<dbReference type="Pfam" id="PF02406">
    <property type="entry name" value="MmoB_DmpM"/>
    <property type="match status" value="1"/>
</dbReference>